<comment type="caution">
    <text evidence="2">The sequence shown here is derived from an EMBL/GenBank/DDBJ whole genome shotgun (WGS) entry which is preliminary data.</text>
</comment>
<keyword evidence="1" id="KW-1133">Transmembrane helix</keyword>
<protein>
    <submittedName>
        <fullName evidence="2">Uncharacterized protein</fullName>
    </submittedName>
</protein>
<evidence type="ECO:0000313" key="2">
    <source>
        <dbReference type="EMBL" id="KAF9523424.1"/>
    </source>
</evidence>
<keyword evidence="1" id="KW-0472">Membrane</keyword>
<dbReference type="Proteomes" id="UP000807306">
    <property type="component" value="Unassembled WGS sequence"/>
</dbReference>
<keyword evidence="1" id="KW-0812">Transmembrane</keyword>
<dbReference type="EMBL" id="MU157918">
    <property type="protein sequence ID" value="KAF9523424.1"/>
    <property type="molecule type" value="Genomic_DNA"/>
</dbReference>
<name>A0A9P6E6I3_9AGAR</name>
<organism evidence="2 3">
    <name type="scientific">Crepidotus variabilis</name>
    <dbReference type="NCBI Taxonomy" id="179855"/>
    <lineage>
        <taxon>Eukaryota</taxon>
        <taxon>Fungi</taxon>
        <taxon>Dikarya</taxon>
        <taxon>Basidiomycota</taxon>
        <taxon>Agaricomycotina</taxon>
        <taxon>Agaricomycetes</taxon>
        <taxon>Agaricomycetidae</taxon>
        <taxon>Agaricales</taxon>
        <taxon>Agaricineae</taxon>
        <taxon>Crepidotaceae</taxon>
        <taxon>Crepidotus</taxon>
    </lineage>
</organism>
<keyword evidence="3" id="KW-1185">Reference proteome</keyword>
<proteinExistence type="predicted"/>
<evidence type="ECO:0000256" key="1">
    <source>
        <dbReference type="SAM" id="Phobius"/>
    </source>
</evidence>
<dbReference type="AlphaFoldDB" id="A0A9P6E6I3"/>
<sequence length="155" mass="18352">MLQSHYHCHGLIWSRQRRDWLFDHQSNWAVASRCGVHPPDSQRPFRFAQGYSALLPGGLTDLVVVLNYYLLAQARRYTRCYIAEKNRLFFRFSLLFVSTRATFRSLCWSILGSFLSFPLLNNWQLPPPLRHHDFALTRRTNPSTLSRQVRGERWL</sequence>
<reference evidence="2" key="1">
    <citation type="submission" date="2020-11" db="EMBL/GenBank/DDBJ databases">
        <authorList>
            <consortium name="DOE Joint Genome Institute"/>
            <person name="Ahrendt S."/>
            <person name="Riley R."/>
            <person name="Andreopoulos W."/>
            <person name="Labutti K."/>
            <person name="Pangilinan J."/>
            <person name="Ruiz-Duenas F.J."/>
            <person name="Barrasa J.M."/>
            <person name="Sanchez-Garcia M."/>
            <person name="Camarero S."/>
            <person name="Miyauchi S."/>
            <person name="Serrano A."/>
            <person name="Linde D."/>
            <person name="Babiker R."/>
            <person name="Drula E."/>
            <person name="Ayuso-Fernandez I."/>
            <person name="Pacheco R."/>
            <person name="Padilla G."/>
            <person name="Ferreira P."/>
            <person name="Barriuso J."/>
            <person name="Kellner H."/>
            <person name="Castanera R."/>
            <person name="Alfaro M."/>
            <person name="Ramirez L."/>
            <person name="Pisabarro A.G."/>
            <person name="Kuo A."/>
            <person name="Tritt A."/>
            <person name="Lipzen A."/>
            <person name="He G."/>
            <person name="Yan M."/>
            <person name="Ng V."/>
            <person name="Cullen D."/>
            <person name="Martin F."/>
            <person name="Rosso M.-N."/>
            <person name="Henrissat B."/>
            <person name="Hibbett D."/>
            <person name="Martinez A.T."/>
            <person name="Grigoriev I.V."/>
        </authorList>
    </citation>
    <scope>NUCLEOTIDE SEQUENCE</scope>
    <source>
        <strain evidence="2">CBS 506.95</strain>
    </source>
</reference>
<feature type="transmembrane region" description="Helical" evidence="1">
    <location>
        <begin position="51"/>
        <end position="71"/>
    </location>
</feature>
<evidence type="ECO:0000313" key="3">
    <source>
        <dbReference type="Proteomes" id="UP000807306"/>
    </source>
</evidence>
<gene>
    <name evidence="2" type="ORF">CPB83DRAFT_862905</name>
</gene>
<accession>A0A9P6E6I3</accession>